<dbReference type="RefSeq" id="WP_053416676.1">
    <property type="nucleotide sequence ID" value="NZ_LILB01000001.1"/>
</dbReference>
<dbReference type="PANTHER" id="PTHR43802:SF1">
    <property type="entry name" value="IP11341P-RELATED"/>
    <property type="match status" value="1"/>
</dbReference>
<dbReference type="EMBL" id="LILB01000001">
    <property type="protein sequence ID" value="KOO52515.1"/>
    <property type="molecule type" value="Genomic_DNA"/>
</dbReference>
<evidence type="ECO:0000313" key="3">
    <source>
        <dbReference type="EMBL" id="KOO52515.1"/>
    </source>
</evidence>
<evidence type="ECO:0000256" key="2">
    <source>
        <dbReference type="RuleBase" id="RU003707"/>
    </source>
</evidence>
<organism evidence="3 4">
    <name type="scientific">Viridibacillus arvi</name>
    <dbReference type="NCBI Taxonomy" id="263475"/>
    <lineage>
        <taxon>Bacteria</taxon>
        <taxon>Bacillati</taxon>
        <taxon>Bacillota</taxon>
        <taxon>Bacilli</taxon>
        <taxon>Bacillales</taxon>
        <taxon>Caryophanaceae</taxon>
        <taxon>Viridibacillus</taxon>
    </lineage>
</organism>
<reference evidence="4" key="1">
    <citation type="submission" date="2015-08" db="EMBL/GenBank/DDBJ databases">
        <title>Fjat-10028 dsm 16317.</title>
        <authorList>
            <person name="Liu B."/>
            <person name="Wang J."/>
            <person name="Zhu Y."/>
            <person name="Liu G."/>
            <person name="Chen Q."/>
            <person name="Chen Z."/>
            <person name="Lan J."/>
            <person name="Che J."/>
            <person name="Ge C."/>
            <person name="Shi H."/>
            <person name="Pan Z."/>
            <person name="Liu X."/>
        </authorList>
    </citation>
    <scope>NUCLEOTIDE SEQUENCE [LARGE SCALE GENOMIC DNA]</scope>
    <source>
        <strain evidence="4">DSM 16317</strain>
    </source>
</reference>
<dbReference type="PROSITE" id="PS00166">
    <property type="entry name" value="ENOYL_COA_HYDRATASE"/>
    <property type="match status" value="1"/>
</dbReference>
<dbReference type="PANTHER" id="PTHR43802">
    <property type="entry name" value="ENOYL-COA HYDRATASE"/>
    <property type="match status" value="1"/>
</dbReference>
<comment type="similarity">
    <text evidence="1 2">Belongs to the enoyl-CoA hydratase/isomerase family.</text>
</comment>
<dbReference type="Proteomes" id="UP000036867">
    <property type="component" value="Unassembled WGS sequence"/>
</dbReference>
<dbReference type="GO" id="GO:0003824">
    <property type="term" value="F:catalytic activity"/>
    <property type="evidence" value="ECO:0007669"/>
    <property type="project" value="InterPro"/>
</dbReference>
<dbReference type="InterPro" id="IPR018376">
    <property type="entry name" value="Enoyl-CoA_hyd/isom_CS"/>
</dbReference>
<dbReference type="InterPro" id="IPR001753">
    <property type="entry name" value="Enoyl-CoA_hydra/iso"/>
</dbReference>
<protein>
    <submittedName>
        <fullName evidence="3">Enoyl-CoA hydratase</fullName>
    </submittedName>
</protein>
<gene>
    <name evidence="3" type="ORF">AMD00_09015</name>
</gene>
<dbReference type="InterPro" id="IPR029045">
    <property type="entry name" value="ClpP/crotonase-like_dom_sf"/>
</dbReference>
<evidence type="ECO:0000256" key="1">
    <source>
        <dbReference type="ARBA" id="ARBA00005254"/>
    </source>
</evidence>
<dbReference type="PATRIC" id="fig|263475.3.peg.2263"/>
<accession>A0A0M0LN70</accession>
<dbReference type="Gene3D" id="3.90.226.10">
    <property type="entry name" value="2-enoyl-CoA Hydratase, Chain A, domain 1"/>
    <property type="match status" value="1"/>
</dbReference>
<sequence>MSNQPIIYEKRNQTAWIYLNRPDEMNAIGKALLLALKEAIVQAENDDDVRVIVLSGKGKAFCAGANLKELLEDLEVKYQKEPGLLDLSEELFRKLEKLSKPLIAALNGITLAGGLELAMTADFVIASEKAKIGDAHANFGVLPGAGGAVKLPRKIGVNRAKYLLFTGEFISAAEMKEYGFVQEVVSPEELEITVQAIADKISEKSPLVLRKMKQLVTDGLEQPVEIALKQELLSLKAHTKSYDMAEGLAAFTEKRKPVFEGY</sequence>
<dbReference type="STRING" id="263475.AMD00_09015"/>
<name>A0A0M0LN70_9BACL</name>
<dbReference type="AlphaFoldDB" id="A0A0M0LN70"/>
<dbReference type="CDD" id="cd06558">
    <property type="entry name" value="crotonase-like"/>
    <property type="match status" value="1"/>
</dbReference>
<dbReference type="Pfam" id="PF00378">
    <property type="entry name" value="ECH_1"/>
    <property type="match status" value="1"/>
</dbReference>
<proteinExistence type="inferred from homology"/>
<keyword evidence="4" id="KW-1185">Reference proteome</keyword>
<evidence type="ECO:0000313" key="4">
    <source>
        <dbReference type="Proteomes" id="UP000036867"/>
    </source>
</evidence>
<dbReference type="SUPFAM" id="SSF52096">
    <property type="entry name" value="ClpP/crotonase"/>
    <property type="match status" value="1"/>
</dbReference>
<comment type="caution">
    <text evidence="3">The sequence shown here is derived from an EMBL/GenBank/DDBJ whole genome shotgun (WGS) entry which is preliminary data.</text>
</comment>
<dbReference type="OrthoDB" id="9775794at2"/>
<dbReference type="GeneID" id="301136247"/>